<proteinExistence type="predicted"/>
<organism evidence="1 2">
    <name type="scientific">Blepharisma stoltei</name>
    <dbReference type="NCBI Taxonomy" id="1481888"/>
    <lineage>
        <taxon>Eukaryota</taxon>
        <taxon>Sar</taxon>
        <taxon>Alveolata</taxon>
        <taxon>Ciliophora</taxon>
        <taxon>Postciliodesmatophora</taxon>
        <taxon>Heterotrichea</taxon>
        <taxon>Heterotrichida</taxon>
        <taxon>Blepharismidae</taxon>
        <taxon>Blepharisma</taxon>
    </lineage>
</organism>
<evidence type="ECO:0000313" key="1">
    <source>
        <dbReference type="EMBL" id="CAG9317732.1"/>
    </source>
</evidence>
<gene>
    <name evidence="1" type="ORF">BSTOLATCC_MIC18974</name>
</gene>
<dbReference type="Proteomes" id="UP001162131">
    <property type="component" value="Unassembled WGS sequence"/>
</dbReference>
<accession>A0AAU9J2H2</accession>
<dbReference type="InterPro" id="IPR011989">
    <property type="entry name" value="ARM-like"/>
</dbReference>
<comment type="caution">
    <text evidence="1">The sequence shown here is derived from an EMBL/GenBank/DDBJ whole genome shotgun (WGS) entry which is preliminary data.</text>
</comment>
<protein>
    <recommendedName>
        <fullName evidence="3">TOG domain-containing protein</fullName>
    </recommendedName>
</protein>
<name>A0AAU9J2H2_9CILI</name>
<dbReference type="AlphaFoldDB" id="A0AAU9J2H2"/>
<evidence type="ECO:0000313" key="2">
    <source>
        <dbReference type="Proteomes" id="UP001162131"/>
    </source>
</evidence>
<reference evidence="1" key="1">
    <citation type="submission" date="2021-09" db="EMBL/GenBank/DDBJ databases">
        <authorList>
            <consortium name="AG Swart"/>
            <person name="Singh M."/>
            <person name="Singh A."/>
            <person name="Seah K."/>
            <person name="Emmerich C."/>
        </authorList>
    </citation>
    <scope>NUCLEOTIDE SEQUENCE</scope>
    <source>
        <strain evidence="1">ATCC30299</strain>
    </source>
</reference>
<dbReference type="EMBL" id="CAJZBQ010000018">
    <property type="protein sequence ID" value="CAG9317732.1"/>
    <property type="molecule type" value="Genomic_DNA"/>
</dbReference>
<dbReference type="InterPro" id="IPR016024">
    <property type="entry name" value="ARM-type_fold"/>
</dbReference>
<keyword evidence="2" id="KW-1185">Reference proteome</keyword>
<sequence>MEFLNYKHKGWEIFLFLIFFRLKVLDNKTIFLTFIIMESIDPLSSIMLAEAFSQASSILSITNSDSQSKIKALKKAQQAIWRAGSNIEGFFNHFKKFLKILRVSAKDPKSAVCREVLILLTLGIETIGTNSIQIKDPIISILSDTIRSSNKQTSDSGLKAAAKIYEKLKSWVFIDFIGDLLEDRNPVIQLKGFQTFNDLLLGCIGSLPNSGLYMTLFKIVRKILTLNLPDLQLEEFVKVFYENYREAYEHIESNLPTHSKKKFSINSDRNRSPISSGILLKEKSKKKLSIPSIRMDAPADESEIDNSVYTNFSEDTATKKVRFQLSYSIKDPESATQPDEYDSPTENYDRPAESILENIRAQIQNIQKESRINFNGTKLAESKFQFLEKPMEFITDTPKFQLEAKQTEVFVETPKFPNRSKSFDGEPSFLSQTKLKLDELKPKILTTEFNNDELKIQNSPITDESIESVLDSLKTNNIEELTAKVNVLNKLLFESRNVMSYKDLIIDSLVPLYNFKVRELTASLDACLSNIMQSYYTIPNFLHAIDSAQQPHKAVFISILNKCLDLYKSQLPEHEDSLKRTAVASLEHQSPEVRRNMIFCLVRISSIMPELSEKIIKSLSLKHQKLFEIYKSKQ</sequence>
<dbReference type="SUPFAM" id="SSF48371">
    <property type="entry name" value="ARM repeat"/>
    <property type="match status" value="1"/>
</dbReference>
<evidence type="ECO:0008006" key="3">
    <source>
        <dbReference type="Google" id="ProtNLM"/>
    </source>
</evidence>
<dbReference type="Gene3D" id="1.25.10.10">
    <property type="entry name" value="Leucine-rich Repeat Variant"/>
    <property type="match status" value="2"/>
</dbReference>